<comment type="caution">
    <text evidence="2">The sequence shown here is derived from an EMBL/GenBank/DDBJ whole genome shotgun (WGS) entry which is preliminary data.</text>
</comment>
<keyword evidence="1" id="KW-0812">Transmembrane</keyword>
<reference evidence="2" key="1">
    <citation type="submission" date="2015-08" db="EMBL/GenBank/DDBJ databases">
        <title>Candidatus Bacteriodes Periocalifornicus.</title>
        <authorList>
            <person name="McLean J.S."/>
            <person name="Kelley S."/>
        </authorList>
    </citation>
    <scope>NUCLEOTIDE SEQUENCE [LARGE SCALE GENOMIC DNA]</scope>
    <source>
        <strain evidence="2">12B</strain>
    </source>
</reference>
<protein>
    <submittedName>
        <fullName evidence="2">Uncharacterized protein</fullName>
    </submittedName>
</protein>
<keyword evidence="3" id="KW-1185">Reference proteome</keyword>
<keyword evidence="1" id="KW-1133">Transmembrane helix</keyword>
<proteinExistence type="predicted"/>
<dbReference type="AlphaFoldDB" id="A0A0Q4AZE1"/>
<keyword evidence="1" id="KW-0472">Membrane</keyword>
<gene>
    <name evidence="2" type="ORF">AL399_08205</name>
</gene>
<organism evidence="2 3">
    <name type="scientific">Candidatus [Bacteroides] periocalifornicus</name>
    <dbReference type="NCBI Taxonomy" id="1702214"/>
    <lineage>
        <taxon>Bacteria</taxon>
        <taxon>Pseudomonadati</taxon>
        <taxon>Bacteroidota</taxon>
    </lineage>
</organism>
<evidence type="ECO:0000313" key="2">
    <source>
        <dbReference type="EMBL" id="KQM08271.1"/>
    </source>
</evidence>
<dbReference type="Proteomes" id="UP000054172">
    <property type="component" value="Unassembled WGS sequence"/>
</dbReference>
<sequence>MQLEEVIAQAIEEGKSLTTNEREKAAGPYDAVYLGEKIRYHARRIFYTRLLVVLLYVDAVLAVVFAFSYDALTEASRLWFKWLLVVIAVLAVCGLPWLTVNHGRNAALLRLIRSIRESQKSL</sequence>
<evidence type="ECO:0000313" key="3">
    <source>
        <dbReference type="Proteomes" id="UP000054172"/>
    </source>
</evidence>
<accession>A0A0Q4AZE1</accession>
<evidence type="ECO:0000256" key="1">
    <source>
        <dbReference type="SAM" id="Phobius"/>
    </source>
</evidence>
<feature type="transmembrane region" description="Helical" evidence="1">
    <location>
        <begin position="46"/>
        <end position="67"/>
    </location>
</feature>
<dbReference type="EMBL" id="LIIK01000050">
    <property type="protein sequence ID" value="KQM08271.1"/>
    <property type="molecule type" value="Genomic_DNA"/>
</dbReference>
<name>A0A0Q4AZE1_9BACT</name>
<dbReference type="PATRIC" id="fig|1702214.3.peg.1607"/>
<feature type="transmembrane region" description="Helical" evidence="1">
    <location>
        <begin position="79"/>
        <end position="100"/>
    </location>
</feature>